<dbReference type="InterPro" id="IPR002563">
    <property type="entry name" value="Flavin_Rdtase-like_dom"/>
</dbReference>
<dbReference type="KEGG" id="lgo:JCM16774_0458"/>
<dbReference type="GO" id="GO:0010181">
    <property type="term" value="F:FMN binding"/>
    <property type="evidence" value="ECO:0007669"/>
    <property type="project" value="InterPro"/>
</dbReference>
<dbReference type="RefSeq" id="WP_026737074.1">
    <property type="nucleotide sequence ID" value="NZ_AP019822.1"/>
</dbReference>
<proteinExistence type="inferred from homology"/>
<dbReference type="InterPro" id="IPR052174">
    <property type="entry name" value="Flavoredoxin"/>
</dbReference>
<feature type="domain" description="Flavin reductase like" evidence="4">
    <location>
        <begin position="13"/>
        <end position="183"/>
    </location>
</feature>
<dbReference type="GO" id="GO:0016646">
    <property type="term" value="F:oxidoreductase activity, acting on the CH-NH group of donors, NAD or NADP as acceptor"/>
    <property type="evidence" value="ECO:0007669"/>
    <property type="project" value="UniProtKB-ARBA"/>
</dbReference>
<evidence type="ECO:0000256" key="2">
    <source>
        <dbReference type="ARBA" id="ARBA00022630"/>
    </source>
</evidence>
<sequence length="198" mass="22647">MFKKIEKNGFYYGFPVILMTTKDKQTGKNNVSPLSSSWVLGKTMVIGIGLGSKGFQNIEEGSDLTFNIPDEKLFENIKRIEKFTGMPEVPEAKQKLGYSYCEDKFEVAEFTEIEGETVKAVRIKECPIHIEAKAADIVKKDWFAIVTCEIQAIFMSEEILKNDSQIDTEKWKPLIYKFREYVGTGERLGLNFNFQEAL</sequence>
<evidence type="ECO:0000256" key="1">
    <source>
        <dbReference type="ARBA" id="ARBA00001917"/>
    </source>
</evidence>
<dbReference type="PANTHER" id="PTHR43567">
    <property type="entry name" value="FLAVOREDOXIN-RELATED-RELATED"/>
    <property type="match status" value="1"/>
</dbReference>
<gene>
    <name evidence="5" type="ORF">JCM16774_0458</name>
</gene>
<dbReference type="SUPFAM" id="SSF50475">
    <property type="entry name" value="FMN-binding split barrel"/>
    <property type="match status" value="1"/>
</dbReference>
<comment type="cofactor">
    <cofactor evidence="1">
        <name>FMN</name>
        <dbReference type="ChEBI" id="CHEBI:58210"/>
    </cofactor>
</comment>
<evidence type="ECO:0000259" key="4">
    <source>
        <dbReference type="Pfam" id="PF01613"/>
    </source>
</evidence>
<dbReference type="PANTHER" id="PTHR43567:SF1">
    <property type="entry name" value="FLAVOREDOXIN"/>
    <property type="match status" value="1"/>
</dbReference>
<dbReference type="Gene3D" id="2.30.110.10">
    <property type="entry name" value="Electron Transport, Fmn-binding Protein, Chain A"/>
    <property type="match status" value="1"/>
</dbReference>
<dbReference type="EMBL" id="AP019822">
    <property type="protein sequence ID" value="BBM35533.1"/>
    <property type="molecule type" value="Genomic_DNA"/>
</dbReference>
<dbReference type="Proteomes" id="UP000321606">
    <property type="component" value="Chromosome"/>
</dbReference>
<dbReference type="AlphaFoldDB" id="A0A510JBN3"/>
<organism evidence="5 6">
    <name type="scientific">Pseudoleptotrichia goodfellowii</name>
    <dbReference type="NCBI Taxonomy" id="157692"/>
    <lineage>
        <taxon>Bacteria</taxon>
        <taxon>Fusobacteriati</taxon>
        <taxon>Fusobacteriota</taxon>
        <taxon>Fusobacteriia</taxon>
        <taxon>Fusobacteriales</taxon>
        <taxon>Leptotrichiaceae</taxon>
        <taxon>Pseudoleptotrichia</taxon>
    </lineage>
</organism>
<evidence type="ECO:0000313" key="5">
    <source>
        <dbReference type="EMBL" id="BBM35533.1"/>
    </source>
</evidence>
<name>A0A510JBN3_9FUSO</name>
<dbReference type="InterPro" id="IPR012349">
    <property type="entry name" value="Split_barrel_FMN-bd"/>
</dbReference>
<evidence type="ECO:0000313" key="6">
    <source>
        <dbReference type="Proteomes" id="UP000321606"/>
    </source>
</evidence>
<dbReference type="OrthoDB" id="9794638at2"/>
<protein>
    <recommendedName>
        <fullName evidence="4">Flavin reductase like domain-containing protein</fullName>
    </recommendedName>
</protein>
<comment type="similarity">
    <text evidence="3">Belongs to the flavoredoxin family.</text>
</comment>
<accession>A0A510JBN3</accession>
<keyword evidence="2" id="KW-0285">Flavoprotein</keyword>
<dbReference type="STRING" id="714315.GCA_000516535_00461"/>
<evidence type="ECO:0000256" key="3">
    <source>
        <dbReference type="ARBA" id="ARBA00038054"/>
    </source>
</evidence>
<dbReference type="Pfam" id="PF01613">
    <property type="entry name" value="Flavin_Reduct"/>
    <property type="match status" value="1"/>
</dbReference>
<reference evidence="5 6" key="1">
    <citation type="submission" date="2019-07" db="EMBL/GenBank/DDBJ databases">
        <title>Complete Genome Sequence of Leptotrichia goodfellowii Strain JCM 16774.</title>
        <authorList>
            <person name="Watanabe S."/>
            <person name="Cui L."/>
        </authorList>
    </citation>
    <scope>NUCLEOTIDE SEQUENCE [LARGE SCALE GENOMIC DNA]</scope>
    <source>
        <strain evidence="5 6">JCM16774</strain>
    </source>
</reference>